<evidence type="ECO:0000256" key="6">
    <source>
        <dbReference type="SAM" id="MobiDB-lite"/>
    </source>
</evidence>
<dbReference type="GO" id="GO:0005634">
    <property type="term" value="C:nucleus"/>
    <property type="evidence" value="ECO:0007669"/>
    <property type="project" value="UniProtKB-SubCell"/>
</dbReference>
<dbReference type="SMART" id="SM00066">
    <property type="entry name" value="GAL4"/>
    <property type="match status" value="1"/>
</dbReference>
<keyword evidence="5" id="KW-0539">Nucleus</keyword>
<gene>
    <name evidence="8" type="ORF">EJ02DRAFT_49743</name>
</gene>
<dbReference type="PANTHER" id="PTHR31845">
    <property type="entry name" value="FINGER DOMAIN PROTEIN, PUTATIVE-RELATED"/>
    <property type="match status" value="1"/>
</dbReference>
<dbReference type="CDD" id="cd12148">
    <property type="entry name" value="fungal_TF_MHR"/>
    <property type="match status" value="1"/>
</dbReference>
<feature type="compositionally biased region" description="Polar residues" evidence="6">
    <location>
        <begin position="612"/>
        <end position="626"/>
    </location>
</feature>
<dbReference type="SUPFAM" id="SSF57701">
    <property type="entry name" value="Zn2/Cys6 DNA-binding domain"/>
    <property type="match status" value="1"/>
</dbReference>
<dbReference type="GO" id="GO:0008270">
    <property type="term" value="F:zinc ion binding"/>
    <property type="evidence" value="ECO:0007669"/>
    <property type="project" value="InterPro"/>
</dbReference>
<evidence type="ECO:0000256" key="2">
    <source>
        <dbReference type="ARBA" id="ARBA00023015"/>
    </source>
</evidence>
<feature type="region of interest" description="Disordered" evidence="6">
    <location>
        <begin position="600"/>
        <end position="626"/>
    </location>
</feature>
<dbReference type="InterPro" id="IPR051089">
    <property type="entry name" value="prtT"/>
</dbReference>
<dbReference type="GO" id="GO:0000976">
    <property type="term" value="F:transcription cis-regulatory region binding"/>
    <property type="evidence" value="ECO:0007669"/>
    <property type="project" value="TreeGrafter"/>
</dbReference>
<dbReference type="OrthoDB" id="5226580at2759"/>
<keyword evidence="9" id="KW-1185">Reference proteome</keyword>
<comment type="subcellular location">
    <subcellularLocation>
        <location evidence="1">Nucleus</location>
    </subcellularLocation>
</comment>
<reference evidence="8" key="1">
    <citation type="journal article" date="2020" name="Stud. Mycol.">
        <title>101 Dothideomycetes genomes: a test case for predicting lifestyles and emergence of pathogens.</title>
        <authorList>
            <person name="Haridas S."/>
            <person name="Albert R."/>
            <person name="Binder M."/>
            <person name="Bloem J."/>
            <person name="Labutti K."/>
            <person name="Salamov A."/>
            <person name="Andreopoulos B."/>
            <person name="Baker S."/>
            <person name="Barry K."/>
            <person name="Bills G."/>
            <person name="Bluhm B."/>
            <person name="Cannon C."/>
            <person name="Castanera R."/>
            <person name="Culley D."/>
            <person name="Daum C."/>
            <person name="Ezra D."/>
            <person name="Gonzalez J."/>
            <person name="Henrissat B."/>
            <person name="Kuo A."/>
            <person name="Liang C."/>
            <person name="Lipzen A."/>
            <person name="Lutzoni F."/>
            <person name="Magnuson J."/>
            <person name="Mondo S."/>
            <person name="Nolan M."/>
            <person name="Ohm R."/>
            <person name="Pangilinan J."/>
            <person name="Park H.-J."/>
            <person name="Ramirez L."/>
            <person name="Alfaro M."/>
            <person name="Sun H."/>
            <person name="Tritt A."/>
            <person name="Yoshinaga Y."/>
            <person name="Zwiers L.-H."/>
            <person name="Turgeon B."/>
            <person name="Goodwin S."/>
            <person name="Spatafora J."/>
            <person name="Crous P."/>
            <person name="Grigoriev I."/>
        </authorList>
    </citation>
    <scope>NUCLEOTIDE SEQUENCE</scope>
    <source>
        <strain evidence="8">CBS 161.51</strain>
    </source>
</reference>
<evidence type="ECO:0000259" key="7">
    <source>
        <dbReference type="PROSITE" id="PS00463"/>
    </source>
</evidence>
<organism evidence="8 9">
    <name type="scientific">Clathrospora elynae</name>
    <dbReference type="NCBI Taxonomy" id="706981"/>
    <lineage>
        <taxon>Eukaryota</taxon>
        <taxon>Fungi</taxon>
        <taxon>Dikarya</taxon>
        <taxon>Ascomycota</taxon>
        <taxon>Pezizomycotina</taxon>
        <taxon>Dothideomycetes</taxon>
        <taxon>Pleosporomycetidae</taxon>
        <taxon>Pleosporales</taxon>
        <taxon>Diademaceae</taxon>
        <taxon>Clathrospora</taxon>
    </lineage>
</organism>
<sequence>MNDNEVKKRKACSACTTVKAKCSPFGNLTGICQRCQRLHKECIFEDSQRKKGPRGRSRMKTLEQRVQTLMGIFETNNSQILAQPSASSDRFLAIPATTYGTPSPDSSLIDSHGSFRLPIEQEESFNQSPTYASTVYDPVAAGLVDEVQANVLLDEYRRSFTQHFPFVVINDSADANTLRHQQPFVFLSIMTTTSHQKPAIQRILGERFKDQVAARISARTLKGLEVLQGLLIHAAYYHLFYMPGTQQLALMMSLCVATAQDIGLSKDAEKGHDMGSGPERSLADQRALLGTYYLAAQFAHMWRNRTTMQYTRSLARHCQSFIERPEYTSDALISPLVRLSDLMCRITEYFSYDEILYSEANGDSALEMSTSNFRNELQRLQDSISDSVRQNTTIRLTGNLTNIWIHECSLHNNLWNPEPAAEPVSKLTFITPTRARMLQRSLSASQTYIRDVISAPSLTLHYMSIATWSGWTYSTIKILKLIFLHDNGASGALKKDNASADIDGLLPRRKGESVTQEFYNMTVSLSATTIRDSAMAAQEVEALPLFQAFLEKLMAAAPEAQGNTDCLGDNPADKSFLTRVIILQQGLLAGLERRIGTHISSDATPRGLPQPQGINTTADLPARSTSNTFSVEQQAYSHQLTQPIQYGEPLDFGYFDNGAMLEYPQMQQDPLDTWMWDLVMEDVNMFNM</sequence>
<dbReference type="CDD" id="cd00067">
    <property type="entry name" value="GAL4"/>
    <property type="match status" value="1"/>
</dbReference>
<evidence type="ECO:0000256" key="4">
    <source>
        <dbReference type="ARBA" id="ARBA00023163"/>
    </source>
</evidence>
<dbReference type="GO" id="GO:0000981">
    <property type="term" value="F:DNA-binding transcription factor activity, RNA polymerase II-specific"/>
    <property type="evidence" value="ECO:0007669"/>
    <property type="project" value="InterPro"/>
</dbReference>
<name>A0A6A5SAL8_9PLEO</name>
<dbReference type="InterPro" id="IPR036864">
    <property type="entry name" value="Zn2-C6_fun-type_DNA-bd_sf"/>
</dbReference>
<evidence type="ECO:0000313" key="8">
    <source>
        <dbReference type="EMBL" id="KAF1937625.1"/>
    </source>
</evidence>
<keyword evidence="3" id="KW-0238">DNA-binding</keyword>
<dbReference type="InterPro" id="IPR001138">
    <property type="entry name" value="Zn2Cys6_DnaBD"/>
</dbReference>
<dbReference type="PROSITE" id="PS00463">
    <property type="entry name" value="ZN2_CY6_FUNGAL_1"/>
    <property type="match status" value="1"/>
</dbReference>
<proteinExistence type="predicted"/>
<dbReference type="PANTHER" id="PTHR31845:SF10">
    <property type="entry name" value="ZN(II)2CYS6 TRANSCRIPTION FACTOR (EUROFUNG)"/>
    <property type="match status" value="1"/>
</dbReference>
<dbReference type="Gene3D" id="4.10.240.10">
    <property type="entry name" value="Zn(2)-C6 fungal-type DNA-binding domain"/>
    <property type="match status" value="1"/>
</dbReference>
<feature type="domain" description="Zn(2)-C6 fungal-type" evidence="7">
    <location>
        <begin position="11"/>
        <end position="42"/>
    </location>
</feature>
<dbReference type="Proteomes" id="UP000800038">
    <property type="component" value="Unassembled WGS sequence"/>
</dbReference>
<dbReference type="AlphaFoldDB" id="A0A6A5SAL8"/>
<evidence type="ECO:0000313" key="9">
    <source>
        <dbReference type="Proteomes" id="UP000800038"/>
    </source>
</evidence>
<keyword evidence="2" id="KW-0805">Transcription regulation</keyword>
<dbReference type="EMBL" id="ML976131">
    <property type="protein sequence ID" value="KAF1937625.1"/>
    <property type="molecule type" value="Genomic_DNA"/>
</dbReference>
<evidence type="ECO:0000256" key="5">
    <source>
        <dbReference type="ARBA" id="ARBA00023242"/>
    </source>
</evidence>
<keyword evidence="4" id="KW-0804">Transcription</keyword>
<evidence type="ECO:0000256" key="1">
    <source>
        <dbReference type="ARBA" id="ARBA00004123"/>
    </source>
</evidence>
<accession>A0A6A5SAL8</accession>
<evidence type="ECO:0000256" key="3">
    <source>
        <dbReference type="ARBA" id="ARBA00023125"/>
    </source>
</evidence>
<protein>
    <recommendedName>
        <fullName evidence="7">Zn(2)-C6 fungal-type domain-containing protein</fullName>
    </recommendedName>
</protein>